<dbReference type="AlphaFoldDB" id="A0A3B0XBA3"/>
<proteinExistence type="predicted"/>
<name>A0A3B0XBA3_9ZZZZ</name>
<sequence length="98" mass="10675">MIKNIKTLLIYLTIFSLVTVISSCVAVPVTDVSYVGRCGVSPDQKTLKIIDVAKATNSYYSISGYLLTPILLPASVIISGSYVITNNVYYYGKNIVQC</sequence>
<protein>
    <recommendedName>
        <fullName evidence="2">Lipoprotein</fullName>
    </recommendedName>
</protein>
<evidence type="ECO:0008006" key="2">
    <source>
        <dbReference type="Google" id="ProtNLM"/>
    </source>
</evidence>
<gene>
    <name evidence="1" type="ORF">MNBD_GAMMA05-1163</name>
</gene>
<dbReference type="PROSITE" id="PS51257">
    <property type="entry name" value="PROKAR_LIPOPROTEIN"/>
    <property type="match status" value="1"/>
</dbReference>
<reference evidence="1" key="1">
    <citation type="submission" date="2018-06" db="EMBL/GenBank/DDBJ databases">
        <authorList>
            <person name="Zhirakovskaya E."/>
        </authorList>
    </citation>
    <scope>NUCLEOTIDE SEQUENCE</scope>
</reference>
<accession>A0A3B0XBA3</accession>
<organism evidence="1">
    <name type="scientific">hydrothermal vent metagenome</name>
    <dbReference type="NCBI Taxonomy" id="652676"/>
    <lineage>
        <taxon>unclassified sequences</taxon>
        <taxon>metagenomes</taxon>
        <taxon>ecological metagenomes</taxon>
    </lineage>
</organism>
<evidence type="ECO:0000313" key="1">
    <source>
        <dbReference type="EMBL" id="VAW53264.1"/>
    </source>
</evidence>
<dbReference type="EMBL" id="UOFE01000033">
    <property type="protein sequence ID" value="VAW53264.1"/>
    <property type="molecule type" value="Genomic_DNA"/>
</dbReference>